<dbReference type="RefSeq" id="WP_090351319.1">
    <property type="nucleotide sequence ID" value="NZ_LT629751.1"/>
</dbReference>
<name>A0A1H1YGV2_9PSED</name>
<dbReference type="SUPFAM" id="SSF51735">
    <property type="entry name" value="NAD(P)-binding Rossmann-fold domains"/>
    <property type="match status" value="1"/>
</dbReference>
<evidence type="ECO:0000313" key="3">
    <source>
        <dbReference type="EMBL" id="SDT20652.1"/>
    </source>
</evidence>
<reference evidence="4" key="1">
    <citation type="submission" date="2016-10" db="EMBL/GenBank/DDBJ databases">
        <authorList>
            <person name="Varghese N."/>
            <person name="Submissions S."/>
        </authorList>
    </citation>
    <scope>NUCLEOTIDE SEQUENCE [LARGE SCALE GENOMIC DNA]</scope>
    <source>
        <strain evidence="4">KCTC 32247</strain>
    </source>
</reference>
<dbReference type="OrthoDB" id="9776313at2"/>
<accession>A0A1H1YGV2</accession>
<dbReference type="AlphaFoldDB" id="A0A1H1YGV2"/>
<dbReference type="STRING" id="1392877.SAMN05216221_3790"/>
<protein>
    <submittedName>
        <fullName evidence="3">Uncharacterized conserved protein YbjT, contains NAD(P)-binding and DUF2867 domains</fullName>
    </submittedName>
</protein>
<feature type="transmembrane region" description="Helical" evidence="1">
    <location>
        <begin position="337"/>
        <end position="359"/>
    </location>
</feature>
<dbReference type="EMBL" id="LT629751">
    <property type="protein sequence ID" value="SDT20652.1"/>
    <property type="molecule type" value="Genomic_DNA"/>
</dbReference>
<dbReference type="InterPro" id="IPR025695">
    <property type="entry name" value="DoxX-like"/>
</dbReference>
<feature type="domain" description="NAD-dependent epimerase/dehydratase" evidence="2">
    <location>
        <begin position="3"/>
        <end position="191"/>
    </location>
</feature>
<gene>
    <name evidence="3" type="ORF">SAMN05216221_3790</name>
</gene>
<feature type="transmembrane region" description="Helical" evidence="1">
    <location>
        <begin position="301"/>
        <end position="325"/>
    </location>
</feature>
<evidence type="ECO:0000313" key="4">
    <source>
        <dbReference type="Proteomes" id="UP000243359"/>
    </source>
</evidence>
<keyword evidence="1" id="KW-0812">Transmembrane</keyword>
<dbReference type="Pfam" id="PF01370">
    <property type="entry name" value="Epimerase"/>
    <property type="match status" value="1"/>
</dbReference>
<keyword evidence="1" id="KW-1133">Transmembrane helix</keyword>
<keyword evidence="4" id="KW-1185">Reference proteome</keyword>
<organism evidence="3 4">
    <name type="scientific">Pseudomonas oryzae</name>
    <dbReference type="NCBI Taxonomy" id="1392877"/>
    <lineage>
        <taxon>Bacteria</taxon>
        <taxon>Pseudomonadati</taxon>
        <taxon>Pseudomonadota</taxon>
        <taxon>Gammaproteobacteria</taxon>
        <taxon>Pseudomonadales</taxon>
        <taxon>Pseudomonadaceae</taxon>
        <taxon>Pseudomonas</taxon>
    </lineage>
</organism>
<dbReference type="InterPro" id="IPR051207">
    <property type="entry name" value="ComplexI_NDUFA9_subunit"/>
</dbReference>
<dbReference type="InterPro" id="IPR001509">
    <property type="entry name" value="Epimerase_deHydtase"/>
</dbReference>
<dbReference type="PANTHER" id="PTHR12126">
    <property type="entry name" value="NADH-UBIQUINONE OXIDOREDUCTASE 39 KDA SUBUNIT-RELATED"/>
    <property type="match status" value="1"/>
</dbReference>
<dbReference type="Pfam" id="PF13781">
    <property type="entry name" value="DoxX_3"/>
    <property type="match status" value="1"/>
</dbReference>
<dbReference type="Proteomes" id="UP000243359">
    <property type="component" value="Chromosome I"/>
</dbReference>
<feature type="transmembrane region" description="Helical" evidence="1">
    <location>
        <begin position="371"/>
        <end position="390"/>
    </location>
</feature>
<keyword evidence="1" id="KW-0472">Membrane</keyword>
<sequence length="421" mass="45422">MRILLVGAGGFIGRHLHVALRAAGHSVLATARQPDPAAAGDWLALDLAELARDPRSCAWPAGIELVINAAGLLSSDRARLHEVQHLGACALFELAAAHGARVLQISALGAEETPDTEFLASKAAAERHLLGLGIPAVVLRPSLVLGPGAASSRWLQRLSPWPWTPLLDNRARLQPLHVDDLCSAVLALLAHWPAQPCSLALVGPEALSMGQILDRLRAAQGWGAGHYWALPRPLALAGAWLGERLGWRALNRQTLRLARRDNLASPEPLAEACGHRCLPLETHLHDWPQATHSLGLILQPLLLALLVLVWLGTALACLGPGFAWGLRILAEAGIDGWPARIAVLGGALLDGALGLSLLWRRWRRRALQAQVALMLAYTALITWLLPHYWFDPFQGVGKNLMLLAVSLWLLWLPPAHGRSEA</sequence>
<dbReference type="PANTHER" id="PTHR12126:SF11">
    <property type="entry name" value="NADH DEHYDROGENASE [UBIQUINONE] 1 ALPHA SUBCOMPLEX SUBUNIT 9, MITOCHONDRIAL"/>
    <property type="match status" value="1"/>
</dbReference>
<proteinExistence type="predicted"/>
<dbReference type="Gene3D" id="3.40.50.720">
    <property type="entry name" value="NAD(P)-binding Rossmann-like Domain"/>
    <property type="match status" value="1"/>
</dbReference>
<evidence type="ECO:0000259" key="2">
    <source>
        <dbReference type="Pfam" id="PF01370"/>
    </source>
</evidence>
<dbReference type="InterPro" id="IPR036291">
    <property type="entry name" value="NAD(P)-bd_dom_sf"/>
</dbReference>
<dbReference type="GO" id="GO:0044877">
    <property type="term" value="F:protein-containing complex binding"/>
    <property type="evidence" value="ECO:0007669"/>
    <property type="project" value="TreeGrafter"/>
</dbReference>
<evidence type="ECO:0000256" key="1">
    <source>
        <dbReference type="SAM" id="Phobius"/>
    </source>
</evidence>